<proteinExistence type="predicted"/>
<dbReference type="AlphaFoldDB" id="A0A644TK08"/>
<reference evidence="2" key="1">
    <citation type="submission" date="2019-08" db="EMBL/GenBank/DDBJ databases">
        <authorList>
            <person name="Kucharzyk K."/>
            <person name="Murdoch R.W."/>
            <person name="Higgins S."/>
            <person name="Loffler F."/>
        </authorList>
    </citation>
    <scope>NUCLEOTIDE SEQUENCE</scope>
</reference>
<organism evidence="2">
    <name type="scientific">bioreactor metagenome</name>
    <dbReference type="NCBI Taxonomy" id="1076179"/>
    <lineage>
        <taxon>unclassified sequences</taxon>
        <taxon>metagenomes</taxon>
        <taxon>ecological metagenomes</taxon>
    </lineage>
</organism>
<dbReference type="InterPro" id="IPR008160">
    <property type="entry name" value="Collagen"/>
</dbReference>
<dbReference type="PANTHER" id="PTHR24023:SF1095">
    <property type="entry name" value="EGF-LIKE DOMAIN-CONTAINING PROTEIN"/>
    <property type="match status" value="1"/>
</dbReference>
<name>A0A644TK08_9ZZZZ</name>
<accession>A0A644TK08</accession>
<dbReference type="InterPro" id="IPR050149">
    <property type="entry name" value="Collagen_superfamily"/>
</dbReference>
<evidence type="ECO:0000313" key="2">
    <source>
        <dbReference type="EMBL" id="MPL66051.1"/>
    </source>
</evidence>
<feature type="region of interest" description="Disordered" evidence="1">
    <location>
        <begin position="18"/>
        <end position="129"/>
    </location>
</feature>
<dbReference type="GO" id="GO:0030198">
    <property type="term" value="P:extracellular matrix organization"/>
    <property type="evidence" value="ECO:0007669"/>
    <property type="project" value="TreeGrafter"/>
</dbReference>
<dbReference type="Pfam" id="PF01391">
    <property type="entry name" value="Collagen"/>
    <property type="match status" value="1"/>
</dbReference>
<protein>
    <submittedName>
        <fullName evidence="2">Uncharacterized protein</fullName>
    </submittedName>
</protein>
<dbReference type="GO" id="GO:0031012">
    <property type="term" value="C:extracellular matrix"/>
    <property type="evidence" value="ECO:0007669"/>
    <property type="project" value="TreeGrafter"/>
</dbReference>
<sequence length="208" mass="21018">MAEVVYTISASERPLVYTVNIGSPGPRGPKGDKGDQGETGPAGPQGSQGIQGPAGPQGETGPAGPQGEQGLVGPQGIQGIQGEIGPQGPQGEQGLQGIQGETGPQGATGPQGEQGPAGPQGTPGESYEGYSVTCSNKDANGIYTIIEFTDDSGNLRKRSVLSGGTSPAYTTRTVTFFAADGITQTGQRIYSITYDSDGDFLSEIEVVG</sequence>
<feature type="compositionally biased region" description="Low complexity" evidence="1">
    <location>
        <begin position="69"/>
        <end position="125"/>
    </location>
</feature>
<dbReference type="GO" id="GO:0005615">
    <property type="term" value="C:extracellular space"/>
    <property type="evidence" value="ECO:0007669"/>
    <property type="project" value="TreeGrafter"/>
</dbReference>
<comment type="caution">
    <text evidence="2">The sequence shown here is derived from an EMBL/GenBank/DDBJ whole genome shotgun (WGS) entry which is preliminary data.</text>
</comment>
<dbReference type="GO" id="GO:0030020">
    <property type="term" value="F:extracellular matrix structural constituent conferring tensile strength"/>
    <property type="evidence" value="ECO:0007669"/>
    <property type="project" value="TreeGrafter"/>
</dbReference>
<evidence type="ECO:0000256" key="1">
    <source>
        <dbReference type="SAM" id="MobiDB-lite"/>
    </source>
</evidence>
<gene>
    <name evidence="2" type="ORF">SDC9_11719</name>
</gene>
<dbReference type="PANTHER" id="PTHR24023">
    <property type="entry name" value="COLLAGEN ALPHA"/>
    <property type="match status" value="1"/>
</dbReference>
<dbReference type="EMBL" id="VSSQ01000030">
    <property type="protein sequence ID" value="MPL66051.1"/>
    <property type="molecule type" value="Genomic_DNA"/>
</dbReference>